<name>A0ABR4QL11_9CEST</name>
<keyword evidence="6" id="KW-0378">Hydrolase</keyword>
<keyword evidence="7" id="KW-0460">Magnesium</keyword>
<dbReference type="PANTHER" id="PTHR13045:SF0">
    <property type="entry name" value="7-METHYLGUANOSINE PHOSPHATE-SPECIFIC 5'-NUCLEOTIDASE"/>
    <property type="match status" value="1"/>
</dbReference>
<dbReference type="EC" id="3.1.3.5" evidence="3"/>
<evidence type="ECO:0000256" key="4">
    <source>
        <dbReference type="ARBA" id="ARBA00022723"/>
    </source>
</evidence>
<dbReference type="InterPro" id="IPR036412">
    <property type="entry name" value="HAD-like_sf"/>
</dbReference>
<evidence type="ECO:0000256" key="1">
    <source>
        <dbReference type="ARBA" id="ARBA00000815"/>
    </source>
</evidence>
<evidence type="ECO:0000256" key="6">
    <source>
        <dbReference type="ARBA" id="ARBA00022801"/>
    </source>
</evidence>
<dbReference type="Pfam" id="PF05822">
    <property type="entry name" value="UMPH-1"/>
    <property type="match status" value="1"/>
</dbReference>
<comment type="caution">
    <text evidence="9">The sequence shown here is derived from an EMBL/GenBank/DDBJ whole genome shotgun (WGS) entry which is preliminary data.</text>
</comment>
<reference evidence="9 10" key="1">
    <citation type="journal article" date="2022" name="Front. Cell. Infect. Microbiol.">
        <title>The Genomes of Two Strains of Taenia crassiceps the Animal Model for the Study of Human Cysticercosis.</title>
        <authorList>
            <person name="Bobes R.J."/>
            <person name="Estrada K."/>
            <person name="Rios-Valencia D.G."/>
            <person name="Calderon-Gallegos A."/>
            <person name="de la Torre P."/>
            <person name="Carrero J.C."/>
            <person name="Sanchez-Flores A."/>
            <person name="Laclette J.P."/>
        </authorList>
    </citation>
    <scope>NUCLEOTIDE SEQUENCE [LARGE SCALE GENOMIC DNA]</scope>
    <source>
        <strain evidence="9">WFUcys</strain>
    </source>
</reference>
<dbReference type="InterPro" id="IPR006434">
    <property type="entry name" value="Pyrimidine_nucleotidase_eu"/>
</dbReference>
<gene>
    <name evidence="9" type="ORF">TcWFU_003308</name>
</gene>
<evidence type="ECO:0000313" key="9">
    <source>
        <dbReference type="EMBL" id="KAL5110080.1"/>
    </source>
</evidence>
<keyword evidence="8" id="KW-0546">Nucleotide metabolism</keyword>
<keyword evidence="4" id="KW-0479">Metal-binding</keyword>
<sequence length="188" mass="21292">MITYGSNLQLRNGVPDFMSTLNRHNIPMVIFSAGLGNVIEWIFEKEGLLYENVKVASNFMNFNEKGLLINFQSPCIHTFNKTFGGLALSDEDRSIFSKRRCIMLLGDSLFDHHMADGLIEEDIREGANESDVSVILKIGFLNGKVETLLDEYMNFYDIVLTGDGGFELPLEIINCIVESEQSKWKQLL</sequence>
<organism evidence="9 10">
    <name type="scientific">Taenia crassiceps</name>
    <dbReference type="NCBI Taxonomy" id="6207"/>
    <lineage>
        <taxon>Eukaryota</taxon>
        <taxon>Metazoa</taxon>
        <taxon>Spiralia</taxon>
        <taxon>Lophotrochozoa</taxon>
        <taxon>Platyhelminthes</taxon>
        <taxon>Cestoda</taxon>
        <taxon>Eucestoda</taxon>
        <taxon>Cyclophyllidea</taxon>
        <taxon>Taeniidae</taxon>
        <taxon>Taenia</taxon>
    </lineage>
</organism>
<dbReference type="Proteomes" id="UP001651158">
    <property type="component" value="Unassembled WGS sequence"/>
</dbReference>
<dbReference type="InterPro" id="IPR023214">
    <property type="entry name" value="HAD_sf"/>
</dbReference>
<accession>A0ABR4QL11</accession>
<dbReference type="PANTHER" id="PTHR13045">
    <property type="entry name" value="5'-NUCLEOTIDASE"/>
    <property type="match status" value="1"/>
</dbReference>
<evidence type="ECO:0000256" key="5">
    <source>
        <dbReference type="ARBA" id="ARBA00022741"/>
    </source>
</evidence>
<evidence type="ECO:0000256" key="2">
    <source>
        <dbReference type="ARBA" id="ARBA00008389"/>
    </source>
</evidence>
<proteinExistence type="inferred from homology"/>
<keyword evidence="5" id="KW-0547">Nucleotide-binding</keyword>
<evidence type="ECO:0000256" key="3">
    <source>
        <dbReference type="ARBA" id="ARBA00012643"/>
    </source>
</evidence>
<comment type="similarity">
    <text evidence="2">Belongs to the pyrimidine 5'-nucleotidase family.</text>
</comment>
<evidence type="ECO:0000256" key="8">
    <source>
        <dbReference type="ARBA" id="ARBA00023080"/>
    </source>
</evidence>
<protein>
    <recommendedName>
        <fullName evidence="3">5'-nucleotidase</fullName>
        <ecNumber evidence="3">3.1.3.5</ecNumber>
    </recommendedName>
</protein>
<comment type="catalytic activity">
    <reaction evidence="1">
        <text>a ribonucleoside 5'-phosphate + H2O = a ribonucleoside + phosphate</text>
        <dbReference type="Rhea" id="RHEA:12484"/>
        <dbReference type="ChEBI" id="CHEBI:15377"/>
        <dbReference type="ChEBI" id="CHEBI:18254"/>
        <dbReference type="ChEBI" id="CHEBI:43474"/>
        <dbReference type="ChEBI" id="CHEBI:58043"/>
        <dbReference type="EC" id="3.1.3.5"/>
    </reaction>
</comment>
<evidence type="ECO:0000256" key="7">
    <source>
        <dbReference type="ARBA" id="ARBA00022842"/>
    </source>
</evidence>
<keyword evidence="10" id="KW-1185">Reference proteome</keyword>
<dbReference type="EMBL" id="JAKROA010000002">
    <property type="protein sequence ID" value="KAL5110080.1"/>
    <property type="molecule type" value="Genomic_DNA"/>
</dbReference>
<evidence type="ECO:0000313" key="10">
    <source>
        <dbReference type="Proteomes" id="UP001651158"/>
    </source>
</evidence>
<dbReference type="Gene3D" id="3.40.50.1000">
    <property type="entry name" value="HAD superfamily/HAD-like"/>
    <property type="match status" value="1"/>
</dbReference>
<dbReference type="SUPFAM" id="SSF56784">
    <property type="entry name" value="HAD-like"/>
    <property type="match status" value="1"/>
</dbReference>